<dbReference type="EMBL" id="WTPW01002766">
    <property type="protein sequence ID" value="KAF0366901.1"/>
    <property type="molecule type" value="Genomic_DNA"/>
</dbReference>
<evidence type="ECO:0000313" key="2">
    <source>
        <dbReference type="EMBL" id="KAF0366901.1"/>
    </source>
</evidence>
<gene>
    <name evidence="2" type="ORF">F8M41_013594</name>
</gene>
<accession>A0A8H3WWI2</accession>
<dbReference type="AlphaFoldDB" id="A0A8H3WWI2"/>
<sequence length="67" mass="7478">MFKGMKVTSKKSSKKALSKKSDKKKAILKATRGSELTQSFSEKFDNLGIETSNGSNTYEYSNTSKYI</sequence>
<reference evidence="2 3" key="1">
    <citation type="journal article" date="2019" name="Environ. Microbiol.">
        <title>At the nexus of three kingdoms: the genome of the mycorrhizal fungus Gigaspora margarita provides insights into plant, endobacterial and fungal interactions.</title>
        <authorList>
            <person name="Venice F."/>
            <person name="Ghignone S."/>
            <person name="Salvioli di Fossalunga A."/>
            <person name="Amselem J."/>
            <person name="Novero M."/>
            <person name="Xianan X."/>
            <person name="Sedzielewska Toro K."/>
            <person name="Morin E."/>
            <person name="Lipzen A."/>
            <person name="Grigoriev I.V."/>
            <person name="Henrissat B."/>
            <person name="Martin F.M."/>
            <person name="Bonfante P."/>
        </authorList>
    </citation>
    <scope>NUCLEOTIDE SEQUENCE [LARGE SCALE GENOMIC DNA]</scope>
    <source>
        <strain evidence="2 3">BEG34</strain>
    </source>
</reference>
<feature type="region of interest" description="Disordered" evidence="1">
    <location>
        <begin position="1"/>
        <end position="25"/>
    </location>
</feature>
<name>A0A8H3WWI2_GIGMA</name>
<evidence type="ECO:0000313" key="3">
    <source>
        <dbReference type="Proteomes" id="UP000439903"/>
    </source>
</evidence>
<evidence type="ECO:0000256" key="1">
    <source>
        <dbReference type="SAM" id="MobiDB-lite"/>
    </source>
</evidence>
<feature type="compositionally biased region" description="Basic residues" evidence="1">
    <location>
        <begin position="8"/>
        <end position="25"/>
    </location>
</feature>
<organism evidence="2 3">
    <name type="scientific">Gigaspora margarita</name>
    <dbReference type="NCBI Taxonomy" id="4874"/>
    <lineage>
        <taxon>Eukaryota</taxon>
        <taxon>Fungi</taxon>
        <taxon>Fungi incertae sedis</taxon>
        <taxon>Mucoromycota</taxon>
        <taxon>Glomeromycotina</taxon>
        <taxon>Glomeromycetes</taxon>
        <taxon>Diversisporales</taxon>
        <taxon>Gigasporaceae</taxon>
        <taxon>Gigaspora</taxon>
    </lineage>
</organism>
<dbReference type="Proteomes" id="UP000439903">
    <property type="component" value="Unassembled WGS sequence"/>
</dbReference>
<keyword evidence="3" id="KW-1185">Reference proteome</keyword>
<proteinExistence type="predicted"/>
<comment type="caution">
    <text evidence="2">The sequence shown here is derived from an EMBL/GenBank/DDBJ whole genome shotgun (WGS) entry which is preliminary data.</text>
</comment>
<protein>
    <submittedName>
        <fullName evidence="2">Uncharacterized protein</fullName>
    </submittedName>
</protein>